<proteinExistence type="predicted"/>
<dbReference type="EMBL" id="CADCTY010001769">
    <property type="protein sequence ID" value="CAA9385673.1"/>
    <property type="molecule type" value="Genomic_DNA"/>
</dbReference>
<organism evidence="1">
    <name type="scientific">uncultured Leptolyngbya sp</name>
    <dbReference type="NCBI Taxonomy" id="332963"/>
    <lineage>
        <taxon>Bacteria</taxon>
        <taxon>Bacillati</taxon>
        <taxon>Cyanobacteriota</taxon>
        <taxon>Cyanophyceae</taxon>
        <taxon>Leptolyngbyales</taxon>
        <taxon>Leptolyngbyaceae</taxon>
        <taxon>Leptolyngbya group</taxon>
        <taxon>Leptolyngbya</taxon>
        <taxon>environmental samples</taxon>
    </lineage>
</organism>
<name>A0A6J4NEK6_9CYAN</name>
<dbReference type="AlphaFoldDB" id="A0A6J4NEK6"/>
<reference evidence="1" key="1">
    <citation type="submission" date="2020-02" db="EMBL/GenBank/DDBJ databases">
        <authorList>
            <person name="Meier V. D."/>
        </authorList>
    </citation>
    <scope>NUCLEOTIDE SEQUENCE</scope>
    <source>
        <strain evidence="1">AVDCRST_MAG94</strain>
    </source>
</reference>
<evidence type="ECO:0000313" key="1">
    <source>
        <dbReference type="EMBL" id="CAA9385673.1"/>
    </source>
</evidence>
<gene>
    <name evidence="1" type="ORF">AVDCRST_MAG94-5127</name>
</gene>
<accession>A0A6J4NEK6</accession>
<sequence>MRGHPKLGQLTKGLWLLAKPTWDSFEKYYSRIFLKKQHKAGKKSTNQLEETAMVVF</sequence>
<protein>
    <submittedName>
        <fullName evidence="1">Uncharacterized protein</fullName>
    </submittedName>
</protein>